<accession>L1IB39</accession>
<dbReference type="GO" id="GO:0006891">
    <property type="term" value="P:intra-Golgi vesicle-mediated transport"/>
    <property type="evidence" value="ECO:0007669"/>
    <property type="project" value="InterPro"/>
</dbReference>
<dbReference type="eggNOG" id="KOG2211">
    <property type="taxonomic scope" value="Eukaryota"/>
</dbReference>
<comment type="subcellular location">
    <subcellularLocation>
        <location evidence="1">Golgi apparatus membrane</location>
        <topology evidence="1">Peripheral membrane protein</topology>
    </subcellularLocation>
</comment>
<dbReference type="Pfam" id="PF10392">
    <property type="entry name" value="COG5_N"/>
    <property type="match status" value="1"/>
</dbReference>
<dbReference type="Pfam" id="PF20649">
    <property type="entry name" value="COG5_C"/>
    <property type="match status" value="1"/>
</dbReference>
<dbReference type="GO" id="GO:0017119">
    <property type="term" value="C:Golgi transport complex"/>
    <property type="evidence" value="ECO:0007669"/>
    <property type="project" value="InterPro"/>
</dbReference>
<keyword evidence="4" id="KW-0472">Membrane</keyword>
<dbReference type="AlphaFoldDB" id="L1IB39"/>
<dbReference type="OrthoDB" id="18786at2759"/>
<name>L1IB39_GUITC</name>
<evidence type="ECO:0000259" key="6">
    <source>
        <dbReference type="Pfam" id="PF20649"/>
    </source>
</evidence>
<reference evidence="7 9" key="1">
    <citation type="journal article" date="2012" name="Nature">
        <title>Algal genomes reveal evolutionary mosaicism and the fate of nucleomorphs.</title>
        <authorList>
            <consortium name="DOE Joint Genome Institute"/>
            <person name="Curtis B.A."/>
            <person name="Tanifuji G."/>
            <person name="Burki F."/>
            <person name="Gruber A."/>
            <person name="Irimia M."/>
            <person name="Maruyama S."/>
            <person name="Arias M.C."/>
            <person name="Ball S.G."/>
            <person name="Gile G.H."/>
            <person name="Hirakawa Y."/>
            <person name="Hopkins J.F."/>
            <person name="Kuo A."/>
            <person name="Rensing S.A."/>
            <person name="Schmutz J."/>
            <person name="Symeonidi A."/>
            <person name="Elias M."/>
            <person name="Eveleigh R.J."/>
            <person name="Herman E.K."/>
            <person name="Klute M.J."/>
            <person name="Nakayama T."/>
            <person name="Obornik M."/>
            <person name="Reyes-Prieto A."/>
            <person name="Armbrust E.V."/>
            <person name="Aves S.J."/>
            <person name="Beiko R.G."/>
            <person name="Coutinho P."/>
            <person name="Dacks J.B."/>
            <person name="Durnford D.G."/>
            <person name="Fast N.M."/>
            <person name="Green B.R."/>
            <person name="Grisdale C.J."/>
            <person name="Hempel F."/>
            <person name="Henrissat B."/>
            <person name="Hoppner M.P."/>
            <person name="Ishida K."/>
            <person name="Kim E."/>
            <person name="Koreny L."/>
            <person name="Kroth P.G."/>
            <person name="Liu Y."/>
            <person name="Malik S.B."/>
            <person name="Maier U.G."/>
            <person name="McRose D."/>
            <person name="Mock T."/>
            <person name="Neilson J.A."/>
            <person name="Onodera N.T."/>
            <person name="Poole A.M."/>
            <person name="Pritham E.J."/>
            <person name="Richards T.A."/>
            <person name="Rocap G."/>
            <person name="Roy S.W."/>
            <person name="Sarai C."/>
            <person name="Schaack S."/>
            <person name="Shirato S."/>
            <person name="Slamovits C.H."/>
            <person name="Spencer D.F."/>
            <person name="Suzuki S."/>
            <person name="Worden A.Z."/>
            <person name="Zauner S."/>
            <person name="Barry K."/>
            <person name="Bell C."/>
            <person name="Bharti A.K."/>
            <person name="Crow J.A."/>
            <person name="Grimwood J."/>
            <person name="Kramer R."/>
            <person name="Lindquist E."/>
            <person name="Lucas S."/>
            <person name="Salamov A."/>
            <person name="McFadden G.I."/>
            <person name="Lane C.E."/>
            <person name="Keeling P.J."/>
            <person name="Gray M.W."/>
            <person name="Grigoriev I.V."/>
            <person name="Archibald J.M."/>
        </authorList>
    </citation>
    <scope>NUCLEOTIDE SEQUENCE</scope>
    <source>
        <strain evidence="7 9">CCMP2712</strain>
    </source>
</reference>
<evidence type="ECO:0000259" key="5">
    <source>
        <dbReference type="Pfam" id="PF10392"/>
    </source>
</evidence>
<dbReference type="RefSeq" id="XP_005820114.1">
    <property type="nucleotide sequence ID" value="XM_005820057.1"/>
</dbReference>
<reference evidence="8" key="3">
    <citation type="submission" date="2016-03" db="UniProtKB">
        <authorList>
            <consortium name="EnsemblProtists"/>
        </authorList>
    </citation>
    <scope>IDENTIFICATION</scope>
</reference>
<evidence type="ECO:0000256" key="3">
    <source>
        <dbReference type="ARBA" id="ARBA00023034"/>
    </source>
</evidence>
<keyword evidence="9" id="KW-1185">Reference proteome</keyword>
<dbReference type="InterPro" id="IPR019465">
    <property type="entry name" value="Cog5"/>
</dbReference>
<dbReference type="PaxDb" id="55529-EKX33134"/>
<dbReference type="PANTHER" id="PTHR13228">
    <property type="entry name" value="CONSERVED OLIGOMERIC GOLGI COMPLEX COMPONENT 5"/>
    <property type="match status" value="1"/>
</dbReference>
<dbReference type="EMBL" id="JH993155">
    <property type="protein sequence ID" value="EKX33134.1"/>
    <property type="molecule type" value="Genomic_DNA"/>
</dbReference>
<dbReference type="GO" id="GO:0000139">
    <property type="term" value="C:Golgi membrane"/>
    <property type="evidence" value="ECO:0007669"/>
    <property type="project" value="UniProtKB-SubCell"/>
</dbReference>
<dbReference type="InterPro" id="IPR048485">
    <property type="entry name" value="COG5_helical"/>
</dbReference>
<feature type="domain" description="Conserved oligomeric Golgi complex subunit 5 helical" evidence="6">
    <location>
        <begin position="187"/>
        <end position="395"/>
    </location>
</feature>
<dbReference type="HOGENOM" id="CLU_009839_0_0_1"/>
<dbReference type="InterPro" id="IPR049176">
    <property type="entry name" value="COG5_N"/>
</dbReference>
<evidence type="ECO:0000256" key="2">
    <source>
        <dbReference type="ARBA" id="ARBA00020974"/>
    </source>
</evidence>
<protein>
    <recommendedName>
        <fullName evidence="2">Conserved oligomeric Golgi complex subunit 5</fullName>
    </recommendedName>
</protein>
<reference evidence="9" key="2">
    <citation type="submission" date="2012-11" db="EMBL/GenBank/DDBJ databases">
        <authorList>
            <person name="Kuo A."/>
            <person name="Curtis B.A."/>
            <person name="Tanifuji G."/>
            <person name="Burki F."/>
            <person name="Gruber A."/>
            <person name="Irimia M."/>
            <person name="Maruyama S."/>
            <person name="Arias M.C."/>
            <person name="Ball S.G."/>
            <person name="Gile G.H."/>
            <person name="Hirakawa Y."/>
            <person name="Hopkins J.F."/>
            <person name="Rensing S.A."/>
            <person name="Schmutz J."/>
            <person name="Symeonidi A."/>
            <person name="Elias M."/>
            <person name="Eveleigh R.J."/>
            <person name="Herman E.K."/>
            <person name="Klute M.J."/>
            <person name="Nakayama T."/>
            <person name="Obornik M."/>
            <person name="Reyes-Prieto A."/>
            <person name="Armbrust E.V."/>
            <person name="Aves S.J."/>
            <person name="Beiko R.G."/>
            <person name="Coutinho P."/>
            <person name="Dacks J.B."/>
            <person name="Durnford D.G."/>
            <person name="Fast N.M."/>
            <person name="Green B.R."/>
            <person name="Grisdale C."/>
            <person name="Hempe F."/>
            <person name="Henrissat B."/>
            <person name="Hoppner M.P."/>
            <person name="Ishida K.-I."/>
            <person name="Kim E."/>
            <person name="Koreny L."/>
            <person name="Kroth P.G."/>
            <person name="Liu Y."/>
            <person name="Malik S.-B."/>
            <person name="Maier U.G."/>
            <person name="McRose D."/>
            <person name="Mock T."/>
            <person name="Neilson J.A."/>
            <person name="Onodera N.T."/>
            <person name="Poole A.M."/>
            <person name="Pritham E.J."/>
            <person name="Richards T.A."/>
            <person name="Rocap G."/>
            <person name="Roy S.W."/>
            <person name="Sarai C."/>
            <person name="Schaack S."/>
            <person name="Shirato S."/>
            <person name="Slamovits C.H."/>
            <person name="Spencer D.F."/>
            <person name="Suzuki S."/>
            <person name="Worden A.Z."/>
            <person name="Zauner S."/>
            <person name="Barry K."/>
            <person name="Bell C."/>
            <person name="Bharti A.K."/>
            <person name="Crow J.A."/>
            <person name="Grimwood J."/>
            <person name="Kramer R."/>
            <person name="Lindquist E."/>
            <person name="Lucas S."/>
            <person name="Salamov A."/>
            <person name="McFadden G.I."/>
            <person name="Lane C.E."/>
            <person name="Keeling P.J."/>
            <person name="Gray M.W."/>
            <person name="Grigoriev I.V."/>
            <person name="Archibald J.M."/>
        </authorList>
    </citation>
    <scope>NUCLEOTIDE SEQUENCE</scope>
    <source>
        <strain evidence="9">CCMP2712</strain>
    </source>
</reference>
<evidence type="ECO:0000256" key="1">
    <source>
        <dbReference type="ARBA" id="ARBA00004395"/>
    </source>
</evidence>
<sequence>MLAAMSGSAFHSSASVVGTAGDDTLSKFVRPDFDAKDFVRGSVRQNTVSDDLSHLRQGIAVLEKQLHEQVVSHHGRLIEQVSQAKDLEELVDKVSSGVGRLQGSLGSIKSSIREPFETVRSKTVQLSRIQTAAEVLRAVIRIRELASRMSGHLVAVESKSDSVGMKDLAHAASCLSEIRACISRCDLAGVEEVDKRRKWLDESEQMIRSKTKKTLLDAVLRKQLGEIGSSLQVFYSLETLQEAVEDVLAELIRLAKSATAAALDTSSLPLEGEEHKNWNAKQRGPTSASGAQAWKTELWSRMETLMETLSGKCGQVWHLHKVMGKKRANATLVLFAEAFDPSYSGEHDHSFFQLFWSRMFQAVCEQLQASGEKNSFVKGMLSTDFPKLLALFLGHWQTSVRHTEAGSSGAIGQQERSAIITALQPLLHQHVAKAQTRVTECVNALFAAKPAGGPAGPQASDVSALLKSVNNIVHSSRHDPVLSREVAAGVVAGLSLLLKRCDDATTGDADARTLTGTLTTGQARSFALHSALLQLEGTLESLEEQLTSSGSTEAAKMYEEVRRQAETRCTSTIKPFVDGMQSAMLDSILNMHLQPLQSVSSRSMDDADDAADDSTKCSPYMQEVLRVLSLGHSKYLSKLPSSRYLDKLSQDLATSVLSALVRNALLAFPLLEGSKMQLIQDLTVFEERIGQHVNLQLLGQHYHTLRALRPLMFVDDEPLESLPGRLTQARGADSLSKHDFLHHMMQRAPAPLPPLFSEPPGPSRKRAIMGYLEELDREGERKAAERVTRLLKEAKVEPNSRAQHFKEILEEFAKELEMS</sequence>
<keyword evidence="3" id="KW-0333">Golgi apparatus</keyword>
<dbReference type="KEGG" id="gtt:GUITHDRAFT_120702"/>
<dbReference type="STRING" id="905079.L1IB39"/>
<proteinExistence type="predicted"/>
<dbReference type="Proteomes" id="UP000011087">
    <property type="component" value="Unassembled WGS sequence"/>
</dbReference>
<dbReference type="PANTHER" id="PTHR13228:SF3">
    <property type="entry name" value="CONSERVED OLIGOMERIC GOLGI COMPLEX SUBUNIT 5"/>
    <property type="match status" value="1"/>
</dbReference>
<dbReference type="OMA" id="MMVEYFE"/>
<evidence type="ECO:0000313" key="9">
    <source>
        <dbReference type="Proteomes" id="UP000011087"/>
    </source>
</evidence>
<evidence type="ECO:0000313" key="7">
    <source>
        <dbReference type="EMBL" id="EKX33134.1"/>
    </source>
</evidence>
<evidence type="ECO:0000256" key="4">
    <source>
        <dbReference type="ARBA" id="ARBA00023136"/>
    </source>
</evidence>
<evidence type="ECO:0000313" key="8">
    <source>
        <dbReference type="EnsemblProtists" id="EKX33134"/>
    </source>
</evidence>
<organism evidence="7">
    <name type="scientific">Guillardia theta (strain CCMP2712)</name>
    <name type="common">Cryptophyte</name>
    <dbReference type="NCBI Taxonomy" id="905079"/>
    <lineage>
        <taxon>Eukaryota</taxon>
        <taxon>Cryptophyceae</taxon>
        <taxon>Pyrenomonadales</taxon>
        <taxon>Geminigeraceae</taxon>
        <taxon>Guillardia</taxon>
    </lineage>
</organism>
<dbReference type="GeneID" id="17289852"/>
<dbReference type="EnsemblProtists" id="EKX33134">
    <property type="protein sequence ID" value="EKX33134"/>
    <property type="gene ID" value="GUITHDRAFT_120702"/>
</dbReference>
<gene>
    <name evidence="7" type="primary">COG5</name>
    <name evidence="7" type="ORF">GUITHDRAFT_120702</name>
</gene>
<feature type="domain" description="Conserved oligomeric Golgi complex subunit 5 N-terminal" evidence="5">
    <location>
        <begin position="26"/>
        <end position="148"/>
    </location>
</feature>